<dbReference type="Pfam" id="PF02128">
    <property type="entry name" value="Peptidase_M36"/>
    <property type="match status" value="1"/>
</dbReference>
<gene>
    <name evidence="14" type="ORF">MEBOL_000712</name>
</gene>
<sequence>MRAPRRATRERAPYVRRLFTHLSSLALVLTGTGATARSLPHYEAIQDAKPSFRATAGFESAVGASPRVAHRDERRGTPSFVWVNKSVDMAQRAQFARMAPERAALAQLEENAALYGLKSFKDTGAKVASVSRNARGVTVVTLAQDVDGVEVFRQSLKLLLNANNELVAISGTLSPHVSSSTSRARTPFRLEASEAIARAYQDLTGNTLDASLLEALRPESGDDDPYTHYRLASYARPLSEALIIPARARRVLYPMPDALVPAYYLELNTGSVRHTDSDYYAYVVSALDGRLLSRINLTAHADFSYRVWADTTPPYTPKDGPSGNGATPHPTGTPGTYLPPPFEAQSLITLQNVPFSRNDPWLPTGAVETTGNNVDAYGDLTAPDGYNNGDLRPMVTAPGVFDRTFTFDEQPYANATQVAATTTQLFFVNNWLHDWFYDSGFDEASGNAQSTNYGRGGREKDPIAAQAQDYSGRNNANMSTPADGASPRMQMYIFDNRNAHVTALGPDSVAGEYKAGVAGSFGPSVFDVTAEVVLANDGTAPTADACTPLTNGAEVSGKIAFIDRGSCDFTAKVMNAQNAGAVGVIIADNVDGPVVNLGGESTTVTIPTLRITRASGNKLRATIPGLTARLQRLAVINLDGTIDNAIVAHEWGHYISNRLVQNSAGLVNNQGRSMGEGWGDFHALLMIARAEDINVPSNANWNGAYGAADYATRGSSEDSTFFGIRRVTYSADMAKNALTFRHIVNGQPLPTSAPISNSGGVNSEVHNSGEIWATMLWECYVSLLRAHPFAEAQSRMKSYLVNGYKMTPAAPTFLEARDAVIAAAMANDPADGDRFWRAFARRGAGVGAVAPDRYSTTHEGVVESFTVGADLAIVSLSLSDDVAATSCDQDGVLDNGETGRLRIVVRNTGSQPATRATATVLSSSKGVSVGHGGAVTFPTIPVGGTVEAYIPVSLNGAATAQRVDILVAARDEQQAIPGDRTLGLSVRANYNESPHSSAKEGVDALNLPWTVEHDAALADSDFGVVTFNADLNRAFFGPNEGAPSDLRLITPNLQVGTGPFTLTFRQAYDFEQDTSVTPPDYYDGAVIELTEDNGQTWVDIGGPLYKGELYNDPVGYPTNKNPLKGRQAIVGQTTDFPAFITSTLDLGTTYAGKTVRIRFRIGSDNGAAATGWLLDDLEFTGITNTPFTILAEQPAACVRNRPPVASAGADQTVNERTAVTLTGTAYDPNNDPLSYSWTQLSGPPATLSGTDTLKATFTAPEVTQDSDLVFHLAVSDGTDTTTSTVTVHVRNVNRAPTANAGLDGTVDEHASYTLSGSASDEDNDTLTYRWFQTAGTPVALSNANTLTASFVAPEITLDETLTFTLWVSDGTASVEDSVNVTVRNVNRAPVVNVSNKRVEQDTQVTLSAQASDPDGDPLTYNWTQKSGPPVTLTGANTLTPSFTAPSVTADTELTFELTVSDGSDTSKATAIVTVVQGNVPNDPPTANAGLDGTVEERASYTLMGSASDLDGDTLTYRWFQTAGTPVALSNANTLTASFIAPEVATSETLTFTLWVSDGKASAEDSVNVTVNNVNRAPTVQVSDVIAQERTTVQLHAIASDPDGDGLTYSWTQLSGPPVTLTGQDTARPTFAAGDVNADTDFTFQVSVSDGAASVTGDVKVTVRNENRAPTAVAGDAVTVDSGATFQLNGGASSDPDGDALTYAWTQVGGPWATIQGATTATPSITAPALETDTELRFSLVVNDGVVSSQPSIVSVTVKGAPKDGGGNGDGNGGGDDDDNGGGCSATGAGMPVSMLGLGLLGLLRRRRMN</sequence>
<comment type="similarity">
    <text evidence="3">Belongs to the peptidase M36 family.</text>
</comment>
<dbReference type="Gene3D" id="1.10.390.10">
    <property type="entry name" value="Neutral Protease Domain 2"/>
    <property type="match status" value="1"/>
</dbReference>
<dbReference type="InterPro" id="IPR017756">
    <property type="entry name" value="TM_Gly-Cys-Arg_CS"/>
</dbReference>
<dbReference type="GO" id="GO:0016020">
    <property type="term" value="C:membrane"/>
    <property type="evidence" value="ECO:0007669"/>
    <property type="project" value="InterPro"/>
</dbReference>
<evidence type="ECO:0000259" key="13">
    <source>
        <dbReference type="SMART" id="SM00736"/>
    </source>
</evidence>
<proteinExistence type="inferred from homology"/>
<dbReference type="Gene3D" id="2.60.120.260">
    <property type="entry name" value="Galactose-binding domain-like"/>
    <property type="match status" value="1"/>
</dbReference>
<dbReference type="InterPro" id="IPR001842">
    <property type="entry name" value="Peptidase_M36"/>
</dbReference>
<dbReference type="GO" id="GO:0004222">
    <property type="term" value="F:metalloendopeptidase activity"/>
    <property type="evidence" value="ECO:0007669"/>
    <property type="project" value="InterPro"/>
</dbReference>
<feature type="domain" description="Dystroglycan-type cadherin-like" evidence="13">
    <location>
        <begin position="1485"/>
        <end position="1577"/>
    </location>
</feature>
<dbReference type="InterPro" id="IPR024038">
    <property type="entry name" value="MYXO-CTERM"/>
</dbReference>
<evidence type="ECO:0000256" key="8">
    <source>
        <dbReference type="ARBA" id="ARBA00022833"/>
    </source>
</evidence>
<evidence type="ECO:0000256" key="4">
    <source>
        <dbReference type="ARBA" id="ARBA00022525"/>
    </source>
</evidence>
<dbReference type="Pfam" id="PF22352">
    <property type="entry name" value="K319L-like_PKD"/>
    <property type="match status" value="6"/>
</dbReference>
<feature type="region of interest" description="Disordered" evidence="11">
    <location>
        <begin position="314"/>
        <end position="335"/>
    </location>
</feature>
<dbReference type="SMART" id="SM00736">
    <property type="entry name" value="CADG"/>
    <property type="match status" value="4"/>
</dbReference>
<keyword evidence="9" id="KW-0482">Metalloprotease</keyword>
<keyword evidence="15" id="KW-1185">Reference proteome</keyword>
<dbReference type="NCBIfam" id="NF038112">
    <property type="entry name" value="myxo_dep_M36"/>
    <property type="match status" value="1"/>
</dbReference>
<keyword evidence="4" id="KW-0964">Secreted</keyword>
<name>A0A250I5Z2_9BACT</name>
<dbReference type="Pfam" id="PF02225">
    <property type="entry name" value="PA"/>
    <property type="match status" value="1"/>
</dbReference>
<feature type="domain" description="PKD/Chitinase" evidence="12">
    <location>
        <begin position="1208"/>
        <end position="1292"/>
    </location>
</feature>
<dbReference type="CDD" id="cd04818">
    <property type="entry name" value="PA_subtilisin_1"/>
    <property type="match status" value="1"/>
</dbReference>
<dbReference type="EMBL" id="CP022163">
    <property type="protein sequence ID" value="ATB27274.1"/>
    <property type="molecule type" value="Genomic_DNA"/>
</dbReference>
<dbReference type="NCBIfam" id="NF012211">
    <property type="entry name" value="tand_rpt_95"/>
    <property type="match status" value="1"/>
</dbReference>
<dbReference type="Gene3D" id="3.50.30.30">
    <property type="match status" value="1"/>
</dbReference>
<dbReference type="Proteomes" id="UP000217289">
    <property type="component" value="Chromosome"/>
</dbReference>
<dbReference type="NCBIfam" id="TIGR03901">
    <property type="entry name" value="MYXO-CTERM"/>
    <property type="match status" value="1"/>
</dbReference>
<dbReference type="InterPro" id="IPR046450">
    <property type="entry name" value="PA_dom_sf"/>
</dbReference>
<feature type="domain" description="PKD/Chitinase" evidence="12">
    <location>
        <begin position="1576"/>
        <end position="1665"/>
    </location>
</feature>
<comment type="cofactor">
    <cofactor evidence="1">
        <name>Zn(2+)</name>
        <dbReference type="ChEBI" id="CHEBI:29105"/>
    </cofactor>
</comment>
<evidence type="ECO:0000256" key="1">
    <source>
        <dbReference type="ARBA" id="ARBA00001947"/>
    </source>
</evidence>
<dbReference type="InterPro" id="IPR006644">
    <property type="entry name" value="Cadg"/>
</dbReference>
<feature type="compositionally biased region" description="Gly residues" evidence="11">
    <location>
        <begin position="1762"/>
        <end position="1773"/>
    </location>
</feature>
<feature type="domain" description="Dystroglycan-type cadherin-like" evidence="13">
    <location>
        <begin position="1203"/>
        <end position="1296"/>
    </location>
</feature>
<evidence type="ECO:0000256" key="2">
    <source>
        <dbReference type="ARBA" id="ARBA00004613"/>
    </source>
</evidence>
<protein>
    <submittedName>
        <fullName evidence="14">Peptidase M36</fullName>
    </submittedName>
</protein>
<dbReference type="InterPro" id="IPR050371">
    <property type="entry name" value="Fungal_virulence_M36"/>
</dbReference>
<dbReference type="Gene3D" id="2.60.40.3010">
    <property type="match status" value="2"/>
</dbReference>
<dbReference type="SUPFAM" id="SSF52025">
    <property type="entry name" value="PA domain"/>
    <property type="match status" value="1"/>
</dbReference>
<keyword evidence="8" id="KW-0862">Zinc</keyword>
<dbReference type="PANTHER" id="PTHR33478:SF1">
    <property type="entry name" value="EXTRACELLULAR METALLOPROTEINASE MEP"/>
    <property type="match status" value="1"/>
</dbReference>
<keyword evidence="5" id="KW-0645">Protease</keyword>
<dbReference type="GO" id="GO:0005615">
    <property type="term" value="C:extracellular space"/>
    <property type="evidence" value="ECO:0007669"/>
    <property type="project" value="InterPro"/>
</dbReference>
<accession>A0A250I5Z2</accession>
<evidence type="ECO:0000256" key="9">
    <source>
        <dbReference type="ARBA" id="ARBA00023049"/>
    </source>
</evidence>
<evidence type="ECO:0000313" key="15">
    <source>
        <dbReference type="Proteomes" id="UP000217289"/>
    </source>
</evidence>
<feature type="compositionally biased region" description="Low complexity" evidence="11">
    <location>
        <begin position="324"/>
        <end position="335"/>
    </location>
</feature>
<dbReference type="GO" id="GO:0008270">
    <property type="term" value="F:zinc ion binding"/>
    <property type="evidence" value="ECO:0007669"/>
    <property type="project" value="InterPro"/>
</dbReference>
<dbReference type="NCBIfam" id="TIGR03382">
    <property type="entry name" value="GC_trans_RRR"/>
    <property type="match status" value="1"/>
</dbReference>
<comment type="subcellular location">
    <subcellularLocation>
        <location evidence="2">Secreted</location>
    </subcellularLocation>
</comment>
<evidence type="ECO:0000313" key="14">
    <source>
        <dbReference type="EMBL" id="ATB27274.1"/>
    </source>
</evidence>
<feature type="domain" description="PKD/Chitinase" evidence="12">
    <location>
        <begin position="1670"/>
        <end position="1758"/>
    </location>
</feature>
<dbReference type="SUPFAM" id="SSF55486">
    <property type="entry name" value="Metalloproteases ('zincins'), catalytic domain"/>
    <property type="match status" value="1"/>
</dbReference>
<dbReference type="KEGG" id="mbd:MEBOL_000712"/>
<evidence type="ECO:0000256" key="11">
    <source>
        <dbReference type="SAM" id="MobiDB-lite"/>
    </source>
</evidence>
<keyword evidence="10" id="KW-0865">Zymogen</keyword>
<evidence type="ECO:0000256" key="5">
    <source>
        <dbReference type="ARBA" id="ARBA00022670"/>
    </source>
</evidence>
<feature type="domain" description="PKD/Chitinase" evidence="12">
    <location>
        <begin position="1390"/>
        <end position="1477"/>
    </location>
</feature>
<dbReference type="Gene3D" id="3.10.170.10">
    <property type="match status" value="1"/>
</dbReference>
<reference evidence="14 15" key="1">
    <citation type="submission" date="2017-06" db="EMBL/GenBank/DDBJ databases">
        <authorList>
            <person name="Kim H.J."/>
            <person name="Triplett B.A."/>
        </authorList>
    </citation>
    <scope>NUCLEOTIDE SEQUENCE [LARGE SCALE GENOMIC DNA]</scope>
    <source>
        <strain evidence="14 15">DSM 14713</strain>
    </source>
</reference>
<feature type="region of interest" description="Disordered" evidence="11">
    <location>
        <begin position="1757"/>
        <end position="1787"/>
    </location>
</feature>
<dbReference type="InterPro" id="IPR027268">
    <property type="entry name" value="Peptidase_M4/M1_CTD_sf"/>
</dbReference>
<evidence type="ECO:0000256" key="7">
    <source>
        <dbReference type="ARBA" id="ARBA00022801"/>
    </source>
</evidence>
<dbReference type="Gene3D" id="2.60.40.10">
    <property type="entry name" value="Immunoglobulins"/>
    <property type="match status" value="4"/>
</dbReference>
<dbReference type="InterPro" id="IPR013783">
    <property type="entry name" value="Ig-like_fold"/>
</dbReference>
<organism evidence="14 15">
    <name type="scientific">Melittangium boletus DSM 14713</name>
    <dbReference type="NCBI Taxonomy" id="1294270"/>
    <lineage>
        <taxon>Bacteria</taxon>
        <taxon>Pseudomonadati</taxon>
        <taxon>Myxococcota</taxon>
        <taxon>Myxococcia</taxon>
        <taxon>Myxococcales</taxon>
        <taxon>Cystobacterineae</taxon>
        <taxon>Archangiaceae</taxon>
        <taxon>Melittangium</taxon>
    </lineage>
</organism>
<dbReference type="InterPro" id="IPR022409">
    <property type="entry name" value="PKD/Chitinase_dom"/>
</dbReference>
<keyword evidence="6" id="KW-0479">Metal-binding</keyword>
<dbReference type="SMART" id="SM00089">
    <property type="entry name" value="PKD"/>
    <property type="match status" value="4"/>
</dbReference>
<evidence type="ECO:0000256" key="6">
    <source>
        <dbReference type="ARBA" id="ARBA00022723"/>
    </source>
</evidence>
<evidence type="ECO:0000256" key="3">
    <source>
        <dbReference type="ARBA" id="ARBA00006006"/>
    </source>
</evidence>
<evidence type="ECO:0000256" key="10">
    <source>
        <dbReference type="ARBA" id="ARBA00023145"/>
    </source>
</evidence>
<dbReference type="PANTHER" id="PTHR33478">
    <property type="entry name" value="EXTRACELLULAR METALLOPROTEINASE MEP"/>
    <property type="match status" value="1"/>
</dbReference>
<dbReference type="GO" id="GO:0006508">
    <property type="term" value="P:proteolysis"/>
    <property type="evidence" value="ECO:0007669"/>
    <property type="project" value="UniProtKB-KW"/>
</dbReference>
<keyword evidence="7" id="KW-0378">Hydrolase</keyword>
<feature type="domain" description="Dystroglycan-type cadherin-like" evidence="13">
    <location>
        <begin position="1579"/>
        <end position="1669"/>
    </location>
</feature>
<dbReference type="InterPro" id="IPR003137">
    <property type="entry name" value="PA_domain"/>
</dbReference>
<feature type="domain" description="Dystroglycan-type cadherin-like" evidence="13">
    <location>
        <begin position="1297"/>
        <end position="1389"/>
    </location>
</feature>
<evidence type="ECO:0000259" key="12">
    <source>
        <dbReference type="SMART" id="SM00089"/>
    </source>
</evidence>